<evidence type="ECO:0000313" key="1">
    <source>
        <dbReference type="EMBL" id="MBX67400.1"/>
    </source>
</evidence>
<organism evidence="1">
    <name type="scientific">Rhizophora mucronata</name>
    <name type="common">Asiatic mangrove</name>
    <dbReference type="NCBI Taxonomy" id="61149"/>
    <lineage>
        <taxon>Eukaryota</taxon>
        <taxon>Viridiplantae</taxon>
        <taxon>Streptophyta</taxon>
        <taxon>Embryophyta</taxon>
        <taxon>Tracheophyta</taxon>
        <taxon>Spermatophyta</taxon>
        <taxon>Magnoliopsida</taxon>
        <taxon>eudicotyledons</taxon>
        <taxon>Gunneridae</taxon>
        <taxon>Pentapetalae</taxon>
        <taxon>rosids</taxon>
        <taxon>fabids</taxon>
        <taxon>Malpighiales</taxon>
        <taxon>Rhizophoraceae</taxon>
        <taxon>Rhizophora</taxon>
    </lineage>
</organism>
<name>A0A2P2QK74_RHIMU</name>
<proteinExistence type="predicted"/>
<dbReference type="EMBL" id="GGEC01086916">
    <property type="protein sequence ID" value="MBX67400.1"/>
    <property type="molecule type" value="Transcribed_RNA"/>
</dbReference>
<accession>A0A2P2QK74</accession>
<sequence>MIMINESRTKHLWVRMTGIEKLVPQTMGRDDNFYLAFFVGWLLIRRSSNLSNNERSSCRQVSDIC</sequence>
<dbReference type="AlphaFoldDB" id="A0A2P2QK74"/>
<protein>
    <submittedName>
        <fullName evidence="1">Uncharacterized protein</fullName>
    </submittedName>
</protein>
<reference evidence="1" key="1">
    <citation type="submission" date="2018-02" db="EMBL/GenBank/DDBJ databases">
        <title>Rhizophora mucronata_Transcriptome.</title>
        <authorList>
            <person name="Meera S.P."/>
            <person name="Sreeshan A."/>
            <person name="Augustine A."/>
        </authorList>
    </citation>
    <scope>NUCLEOTIDE SEQUENCE</scope>
    <source>
        <tissue evidence="1">Leaf</tissue>
    </source>
</reference>